<keyword evidence="7" id="KW-0460">Magnesium</keyword>
<dbReference type="InterPro" id="IPR036412">
    <property type="entry name" value="HAD-like_sf"/>
</dbReference>
<comment type="similarity">
    <text evidence="2">Belongs to the HAD-like hydrolase superfamily. SerB family.</text>
</comment>
<evidence type="ECO:0000256" key="1">
    <source>
        <dbReference type="ARBA" id="ARBA00005135"/>
    </source>
</evidence>
<name>A0A375HY46_9ACTN</name>
<keyword evidence="14" id="KW-0808">Transferase</keyword>
<evidence type="ECO:0000256" key="9">
    <source>
        <dbReference type="ARBA" id="ARBA00048138"/>
    </source>
</evidence>
<dbReference type="GO" id="GO:0036424">
    <property type="term" value="F:L-phosphoserine phosphatase activity"/>
    <property type="evidence" value="ECO:0007669"/>
    <property type="project" value="TreeGrafter"/>
</dbReference>
<dbReference type="InterPro" id="IPR011863">
    <property type="entry name" value="HSK-PSP"/>
</dbReference>
<dbReference type="GO" id="GO:0016740">
    <property type="term" value="F:transferase activity"/>
    <property type="evidence" value="ECO:0007669"/>
    <property type="project" value="UniProtKB-KW"/>
</dbReference>
<evidence type="ECO:0000256" key="3">
    <source>
        <dbReference type="ARBA" id="ARBA00012640"/>
    </source>
</evidence>
<evidence type="ECO:0000256" key="11">
    <source>
        <dbReference type="PIRSR" id="PIRSR611863-1"/>
    </source>
</evidence>
<feature type="active site" description="Nucleophile" evidence="11">
    <location>
        <position position="7"/>
    </location>
</feature>
<dbReference type="GO" id="GO:0006564">
    <property type="term" value="P:L-serine biosynthetic process"/>
    <property type="evidence" value="ECO:0007669"/>
    <property type="project" value="UniProtKB-KW"/>
</dbReference>
<dbReference type="PANTHER" id="PTHR43344">
    <property type="entry name" value="PHOSPHOSERINE PHOSPHATASE"/>
    <property type="match status" value="1"/>
</dbReference>
<dbReference type="NCBIfam" id="TIGR02137">
    <property type="entry name" value="HSK-PSP"/>
    <property type="match status" value="1"/>
</dbReference>
<feature type="binding site" evidence="12">
    <location>
        <position position="15"/>
    </location>
    <ligand>
        <name>substrate</name>
    </ligand>
</feature>
<feature type="active site" description="Proton donor" evidence="11">
    <location>
        <position position="9"/>
    </location>
</feature>
<dbReference type="EC" id="3.1.3.3" evidence="3"/>
<feature type="binding site" evidence="12">
    <location>
        <begin position="90"/>
        <end position="91"/>
    </location>
    <ligand>
        <name>substrate</name>
    </ligand>
</feature>
<evidence type="ECO:0000313" key="14">
    <source>
        <dbReference type="EMBL" id="SPF67208.1"/>
    </source>
</evidence>
<feature type="binding site" evidence="13">
    <location>
        <position position="9"/>
    </location>
    <ligand>
        <name>Mg(2+)</name>
        <dbReference type="ChEBI" id="CHEBI:18420"/>
    </ligand>
</feature>
<accession>A0A375HY46</accession>
<evidence type="ECO:0000256" key="4">
    <source>
        <dbReference type="ARBA" id="ARBA00022605"/>
    </source>
</evidence>
<keyword evidence="15" id="KW-1185">Reference proteome</keyword>
<dbReference type="Gene3D" id="3.90.1470.10">
    <property type="entry name" value="thrh gene product, domain 2"/>
    <property type="match status" value="1"/>
</dbReference>
<dbReference type="InterPro" id="IPR050582">
    <property type="entry name" value="HAD-like_SerB"/>
</dbReference>
<feature type="binding site" evidence="13">
    <location>
        <position position="151"/>
    </location>
    <ligand>
        <name>Mg(2+)</name>
        <dbReference type="ChEBI" id="CHEBI:18420"/>
    </ligand>
</feature>
<sequence>MHVACLDMEGVLVPEIWISVAEATGIDDLRLTTRDISDYDELMRHRLTVMAEHDLRLSVIKDVIADMGPMPGAVEFLDWLRERWQVVILSDTFYDFADPLMAQMGRPTIFCHSLVTDNDRVVGYRLRMADQKREAVKAFRGLNFTTLAAGDSYNDTRMLREADYGALFCPPPNVISEFPDLPVATDYDALASLFEQAAESIEAR</sequence>
<keyword evidence="5" id="KW-0479">Metal-binding</keyword>
<dbReference type="RefSeq" id="WP_119714495.1">
    <property type="nucleotide sequence ID" value="NZ_OMOH01000001.1"/>
</dbReference>
<feature type="binding site" evidence="12">
    <location>
        <position position="154"/>
    </location>
    <ligand>
        <name>substrate</name>
    </ligand>
</feature>
<dbReference type="EMBL" id="OMOH01000001">
    <property type="protein sequence ID" value="SPF67208.1"/>
    <property type="molecule type" value="Genomic_DNA"/>
</dbReference>
<gene>
    <name evidence="14" type="ORF">PROPJV5_0218</name>
</gene>
<comment type="cofactor">
    <cofactor evidence="13">
        <name>Mg(2+)</name>
        <dbReference type="ChEBI" id="CHEBI:18420"/>
    </cofactor>
    <text evidence="13">Binds 1 Mg(2+) ion per subunit.</text>
</comment>
<evidence type="ECO:0000256" key="7">
    <source>
        <dbReference type="ARBA" id="ARBA00022842"/>
    </source>
</evidence>
<dbReference type="AlphaFoldDB" id="A0A375HY46"/>
<keyword evidence="4" id="KW-0028">Amino-acid biosynthesis</keyword>
<keyword evidence="6" id="KW-0378">Hydrolase</keyword>
<feature type="binding site" evidence="12">
    <location>
        <position position="132"/>
    </location>
    <ligand>
        <name>substrate</name>
    </ligand>
</feature>
<dbReference type="OrthoDB" id="9801134at2"/>
<feature type="binding site" evidence="13">
    <location>
        <position position="7"/>
    </location>
    <ligand>
        <name>Mg(2+)</name>
        <dbReference type="ChEBI" id="CHEBI:18420"/>
    </ligand>
</feature>
<organism evidence="14 15">
    <name type="scientific">Propionibacterium ruminifibrarum</name>
    <dbReference type="NCBI Taxonomy" id="1962131"/>
    <lineage>
        <taxon>Bacteria</taxon>
        <taxon>Bacillati</taxon>
        <taxon>Actinomycetota</taxon>
        <taxon>Actinomycetes</taxon>
        <taxon>Propionibacteriales</taxon>
        <taxon>Propionibacteriaceae</taxon>
        <taxon>Propionibacterium</taxon>
    </lineage>
</organism>
<keyword evidence="8" id="KW-0718">Serine biosynthesis</keyword>
<evidence type="ECO:0000256" key="5">
    <source>
        <dbReference type="ARBA" id="ARBA00022723"/>
    </source>
</evidence>
<comment type="catalytic activity">
    <reaction evidence="9">
        <text>O-phospho-L-serine + H2O = L-serine + phosphate</text>
        <dbReference type="Rhea" id="RHEA:21208"/>
        <dbReference type="ChEBI" id="CHEBI:15377"/>
        <dbReference type="ChEBI" id="CHEBI:33384"/>
        <dbReference type="ChEBI" id="CHEBI:43474"/>
        <dbReference type="ChEBI" id="CHEBI:57524"/>
        <dbReference type="EC" id="3.1.3.3"/>
    </reaction>
</comment>
<proteinExistence type="inferred from homology"/>
<evidence type="ECO:0000256" key="12">
    <source>
        <dbReference type="PIRSR" id="PIRSR611863-2"/>
    </source>
</evidence>
<dbReference type="InterPro" id="IPR023214">
    <property type="entry name" value="HAD_sf"/>
</dbReference>
<dbReference type="GO" id="GO:0005737">
    <property type="term" value="C:cytoplasm"/>
    <property type="evidence" value="ECO:0007669"/>
    <property type="project" value="TreeGrafter"/>
</dbReference>
<evidence type="ECO:0000256" key="8">
    <source>
        <dbReference type="ARBA" id="ARBA00023299"/>
    </source>
</evidence>
<evidence type="ECO:0000313" key="15">
    <source>
        <dbReference type="Proteomes" id="UP000265962"/>
    </source>
</evidence>
<dbReference type="SUPFAM" id="SSF56784">
    <property type="entry name" value="HAD-like"/>
    <property type="match status" value="1"/>
</dbReference>
<evidence type="ECO:0000256" key="2">
    <source>
        <dbReference type="ARBA" id="ARBA00009184"/>
    </source>
</evidence>
<comment type="catalytic activity">
    <reaction evidence="10">
        <text>O-phospho-D-serine + H2O = D-serine + phosphate</text>
        <dbReference type="Rhea" id="RHEA:24873"/>
        <dbReference type="ChEBI" id="CHEBI:15377"/>
        <dbReference type="ChEBI" id="CHEBI:35247"/>
        <dbReference type="ChEBI" id="CHEBI:43474"/>
        <dbReference type="ChEBI" id="CHEBI:58680"/>
        <dbReference type="EC" id="3.1.3.3"/>
    </reaction>
</comment>
<dbReference type="PANTHER" id="PTHR43344:SF2">
    <property type="entry name" value="PHOSPHOSERINE PHOSPHATASE"/>
    <property type="match status" value="1"/>
</dbReference>
<protein>
    <recommendedName>
        <fullName evidence="3">phosphoserine phosphatase</fullName>
        <ecNumber evidence="3">3.1.3.3</ecNumber>
    </recommendedName>
</protein>
<dbReference type="Gene3D" id="3.40.50.1000">
    <property type="entry name" value="HAD superfamily/HAD-like"/>
    <property type="match status" value="1"/>
</dbReference>
<feature type="binding site" evidence="12">
    <location>
        <position position="46"/>
    </location>
    <ligand>
        <name>substrate</name>
    </ligand>
</feature>
<dbReference type="GO" id="GO:0000287">
    <property type="term" value="F:magnesium ion binding"/>
    <property type="evidence" value="ECO:0007669"/>
    <property type="project" value="TreeGrafter"/>
</dbReference>
<evidence type="ECO:0000256" key="10">
    <source>
        <dbReference type="ARBA" id="ARBA00048523"/>
    </source>
</evidence>
<dbReference type="NCBIfam" id="NF010109">
    <property type="entry name" value="PRK13582.1"/>
    <property type="match status" value="1"/>
</dbReference>
<dbReference type="Pfam" id="PF00702">
    <property type="entry name" value="Hydrolase"/>
    <property type="match status" value="1"/>
</dbReference>
<evidence type="ECO:0000256" key="13">
    <source>
        <dbReference type="PIRSR" id="PIRSR611863-3"/>
    </source>
</evidence>
<evidence type="ECO:0000256" key="6">
    <source>
        <dbReference type="ARBA" id="ARBA00022801"/>
    </source>
</evidence>
<reference evidence="15" key="1">
    <citation type="submission" date="2018-02" db="EMBL/GenBank/DDBJ databases">
        <authorList>
            <person name="Hornung B."/>
        </authorList>
    </citation>
    <scope>NUCLEOTIDE SEQUENCE [LARGE SCALE GENOMIC DNA]</scope>
</reference>
<dbReference type="Proteomes" id="UP000265962">
    <property type="component" value="Unassembled WGS sequence"/>
</dbReference>
<comment type="pathway">
    <text evidence="1">Amino-acid biosynthesis; L-serine biosynthesis; L-serine from 3-phospho-D-glycerate: step 3/3.</text>
</comment>